<reference evidence="3" key="1">
    <citation type="submission" date="2017-01" db="EMBL/GenBank/DDBJ databases">
        <authorList>
            <person name="Varghese N."/>
            <person name="Submissions S."/>
        </authorList>
    </citation>
    <scope>NUCLEOTIDE SEQUENCE [LARGE SCALE GENOMIC DNA]</scope>
    <source>
        <strain evidence="3">ATCC 51758</strain>
    </source>
</reference>
<keyword evidence="3" id="KW-1185">Reference proteome</keyword>
<gene>
    <name evidence="2" type="ORF">SAMN05421829_108148</name>
</gene>
<organism evidence="2 3">
    <name type="scientific">Aromatoleum tolulyticum</name>
    <dbReference type="NCBI Taxonomy" id="34027"/>
    <lineage>
        <taxon>Bacteria</taxon>
        <taxon>Pseudomonadati</taxon>
        <taxon>Pseudomonadota</taxon>
        <taxon>Betaproteobacteria</taxon>
        <taxon>Rhodocyclales</taxon>
        <taxon>Rhodocyclaceae</taxon>
        <taxon>Aromatoleum</taxon>
    </lineage>
</organism>
<dbReference type="AlphaFoldDB" id="A0A1N6X0V1"/>
<evidence type="ECO:0000313" key="3">
    <source>
        <dbReference type="Proteomes" id="UP000186819"/>
    </source>
</evidence>
<dbReference type="STRING" id="34027.SAMN05421829_108148"/>
<proteinExistence type="predicted"/>
<dbReference type="RefSeq" id="WP_076602639.1">
    <property type="nucleotide sequence ID" value="NZ_FTMD01000008.1"/>
</dbReference>
<accession>A0A1N6X0V1</accession>
<protein>
    <submittedName>
        <fullName evidence="2">Uncharacterized protein</fullName>
    </submittedName>
</protein>
<feature type="region of interest" description="Disordered" evidence="1">
    <location>
        <begin position="75"/>
        <end position="96"/>
    </location>
</feature>
<name>A0A1N6X0V1_9RHOO</name>
<dbReference type="Proteomes" id="UP000186819">
    <property type="component" value="Unassembled WGS sequence"/>
</dbReference>
<sequence length="96" mass="10567">MNTAEQMVERDRRRAILVVLVMAPAYMMPARGLREQIGLVGYTVSLDRVATDCAWLAEQGLVEWKNDVATLTDRGSDVATGRAQVPGVKRPEPGQL</sequence>
<dbReference type="EMBL" id="FTMD01000008">
    <property type="protein sequence ID" value="SIQ95947.1"/>
    <property type="molecule type" value="Genomic_DNA"/>
</dbReference>
<evidence type="ECO:0000313" key="2">
    <source>
        <dbReference type="EMBL" id="SIQ95947.1"/>
    </source>
</evidence>
<evidence type="ECO:0000256" key="1">
    <source>
        <dbReference type="SAM" id="MobiDB-lite"/>
    </source>
</evidence>